<dbReference type="NCBIfam" id="TIGR02593">
    <property type="entry name" value="CRISPR_cas5"/>
    <property type="match status" value="1"/>
</dbReference>
<accession>A0A388SQ08</accession>
<dbReference type="InterPro" id="IPR010147">
    <property type="entry name" value="CRISPR-assoc_prot_CasD"/>
</dbReference>
<gene>
    <name evidence="2" type="primary">cas5e</name>
    <name evidence="2" type="ORF">SSP531S_01190</name>
</gene>
<evidence type="ECO:0000256" key="1">
    <source>
        <dbReference type="ARBA" id="ARBA00023118"/>
    </source>
</evidence>
<organism evidence="2 3">
    <name type="scientific">Streptomyces spongiicola</name>
    <dbReference type="NCBI Taxonomy" id="1690221"/>
    <lineage>
        <taxon>Bacteria</taxon>
        <taxon>Bacillati</taxon>
        <taxon>Actinomycetota</taxon>
        <taxon>Actinomycetes</taxon>
        <taxon>Kitasatosporales</taxon>
        <taxon>Streptomycetaceae</taxon>
        <taxon>Streptomyces</taxon>
    </lineage>
</organism>
<keyword evidence="1" id="KW-0051">Antiviral defense</keyword>
<sequence>MTSLLLRFAGPLQSWGERSAFPAVRDTATFPTRSGLIGMISAAEGRGREEDPQDYATLEFTVRVDRPGVLLSDYHTVGGGYPKNRTAATAGGGNKGAAVITRRHYLADAVFVVAVTGADDDIDRIGAALQSPHWAPCLGRRSCVPDEPFLLRTGIDDPDGELRTRVPLSSPHRGDRQPVRHNGESTVRVDFLRERPPADGAAGVIDLSAQDMPVSFAPQGRIHGKRHLYRTTEDLPQSLLAEPADLHRRLIDYALEATT</sequence>
<comment type="caution">
    <text evidence="2">The sequence shown here is derived from an EMBL/GenBank/DDBJ whole genome shotgun (WGS) entry which is preliminary data.</text>
</comment>
<dbReference type="RefSeq" id="WP_116426542.1">
    <property type="nucleotide sequence ID" value="NZ_BGZL01000001.1"/>
</dbReference>
<name>A0A388SQ08_9ACTN</name>
<proteinExistence type="predicted"/>
<dbReference type="InterPro" id="IPR021124">
    <property type="entry name" value="CRISPR-assoc_prot_Cas5"/>
</dbReference>
<dbReference type="InterPro" id="IPR013422">
    <property type="entry name" value="CRISPR-assoc_prot_Cas5_N"/>
</dbReference>
<dbReference type="AlphaFoldDB" id="A0A388SQ08"/>
<dbReference type="GO" id="GO:0051607">
    <property type="term" value="P:defense response to virus"/>
    <property type="evidence" value="ECO:0007669"/>
    <property type="project" value="UniProtKB-KW"/>
</dbReference>
<dbReference type="Pfam" id="PF09704">
    <property type="entry name" value="Cas_Cas5d"/>
    <property type="match status" value="1"/>
</dbReference>
<dbReference type="Proteomes" id="UP000265354">
    <property type="component" value="Unassembled WGS sequence"/>
</dbReference>
<protein>
    <submittedName>
        <fullName evidence="2">Type I-E CRISPR-associated protein Cas5/CasD</fullName>
    </submittedName>
</protein>
<dbReference type="GO" id="GO:0043571">
    <property type="term" value="P:maintenance of CRISPR repeat elements"/>
    <property type="evidence" value="ECO:0007669"/>
    <property type="project" value="InterPro"/>
</dbReference>
<evidence type="ECO:0000313" key="3">
    <source>
        <dbReference type="Proteomes" id="UP000265354"/>
    </source>
</evidence>
<dbReference type="GO" id="GO:0003723">
    <property type="term" value="F:RNA binding"/>
    <property type="evidence" value="ECO:0007669"/>
    <property type="project" value="InterPro"/>
</dbReference>
<dbReference type="EMBL" id="BGZL01000001">
    <property type="protein sequence ID" value="GBP98727.1"/>
    <property type="molecule type" value="Genomic_DNA"/>
</dbReference>
<dbReference type="NCBIfam" id="TIGR01868">
    <property type="entry name" value="casD_Cas5e"/>
    <property type="match status" value="1"/>
</dbReference>
<dbReference type="Gene3D" id="3.30.70.2660">
    <property type="match status" value="1"/>
</dbReference>
<dbReference type="CDD" id="cd09645">
    <property type="entry name" value="Cas5_I-E"/>
    <property type="match status" value="1"/>
</dbReference>
<reference evidence="2 3" key="1">
    <citation type="submission" date="2018-07" db="EMBL/GenBank/DDBJ databases">
        <title>Whole Genome Shotgun Sequence of Streptomyces spongiicola strain 531S.</title>
        <authorList>
            <person name="Dohra H."/>
            <person name="Kodani S."/>
        </authorList>
    </citation>
    <scope>NUCLEOTIDE SEQUENCE [LARGE SCALE GENOMIC DNA]</scope>
    <source>
        <strain evidence="2 3">531S</strain>
    </source>
</reference>
<evidence type="ECO:0000313" key="2">
    <source>
        <dbReference type="EMBL" id="GBP98727.1"/>
    </source>
</evidence>